<reference evidence="2" key="1">
    <citation type="journal article" date="2022" name="bioRxiv">
        <title>Thiovibrio frasassiensisgen. nov., sp. nov., an autotrophic, elemental sulfur disproportionating bacterium isolated from sulfidic karst sediment, and proposal of Thiovibrionaceae fam. nov.</title>
        <authorList>
            <person name="Aronson H."/>
            <person name="Thomas C."/>
            <person name="Bhattacharyya M."/>
            <person name="Eckstein S."/>
            <person name="Jensen S."/>
            <person name="Barco R."/>
            <person name="Macalady J."/>
            <person name="Amend J."/>
        </authorList>
    </citation>
    <scope>NUCLEOTIDE SEQUENCE</scope>
    <source>
        <strain evidence="2">RS19-109</strain>
    </source>
</reference>
<comment type="similarity">
    <text evidence="1">Belongs to the HupF/HypC family.</text>
</comment>
<evidence type="ECO:0000313" key="2">
    <source>
        <dbReference type="EMBL" id="MDG4476148.1"/>
    </source>
</evidence>
<dbReference type="InterPro" id="IPR019812">
    <property type="entry name" value="Hydgase_assmbl_chp_CS"/>
</dbReference>
<protein>
    <submittedName>
        <fullName evidence="2">HypC/HybG/HupF family hydrogenase formation chaperone</fullName>
    </submittedName>
</protein>
<comment type="caution">
    <text evidence="2">The sequence shown here is derived from an EMBL/GenBank/DDBJ whole genome shotgun (WGS) entry which is preliminary data.</text>
</comment>
<dbReference type="Pfam" id="PF01455">
    <property type="entry name" value="HupF_HypC"/>
    <property type="match status" value="1"/>
</dbReference>
<name>A0A9X4MGV2_9BACT</name>
<sequence length="90" mass="9855">MCLAIPGRVVEIFQENGLIMGHVDYSGTVNKICLEYVPEIEVGQYTVVHAGFALSVLDEEEARQSFAAWQELVQAVAAQGTDIFGNPLEK</sequence>
<dbReference type="PRINTS" id="PR00445">
    <property type="entry name" value="HUPFHYPC"/>
</dbReference>
<dbReference type="PROSITE" id="PS01097">
    <property type="entry name" value="HUPF_HYPC"/>
    <property type="match status" value="1"/>
</dbReference>
<keyword evidence="3" id="KW-1185">Reference proteome</keyword>
<dbReference type="GO" id="GO:1902670">
    <property type="term" value="F:carbon dioxide binding"/>
    <property type="evidence" value="ECO:0007669"/>
    <property type="project" value="TreeGrafter"/>
</dbReference>
<dbReference type="NCBIfam" id="TIGR00074">
    <property type="entry name" value="hypC_hupF"/>
    <property type="match status" value="1"/>
</dbReference>
<dbReference type="RefSeq" id="WP_307633118.1">
    <property type="nucleotide sequence ID" value="NZ_JAPHEH010000001.1"/>
</dbReference>
<dbReference type="Proteomes" id="UP001154240">
    <property type="component" value="Unassembled WGS sequence"/>
</dbReference>
<dbReference type="EMBL" id="JAPHEH010000001">
    <property type="protein sequence ID" value="MDG4476148.1"/>
    <property type="molecule type" value="Genomic_DNA"/>
</dbReference>
<dbReference type="AlphaFoldDB" id="A0A9X4MGV2"/>
<dbReference type="SUPFAM" id="SSF159127">
    <property type="entry name" value="HupF/HypC-like"/>
    <property type="match status" value="1"/>
</dbReference>
<dbReference type="PANTHER" id="PTHR35177">
    <property type="entry name" value="HYDROGENASE MATURATION FACTOR HYBG"/>
    <property type="match status" value="1"/>
</dbReference>
<organism evidence="2 3">
    <name type="scientific">Thiovibrio frasassiensis</name>
    <dbReference type="NCBI Taxonomy" id="2984131"/>
    <lineage>
        <taxon>Bacteria</taxon>
        <taxon>Pseudomonadati</taxon>
        <taxon>Thermodesulfobacteriota</taxon>
        <taxon>Desulfobulbia</taxon>
        <taxon>Desulfobulbales</taxon>
        <taxon>Thiovibrionaceae</taxon>
        <taxon>Thiovibrio</taxon>
    </lineage>
</organism>
<gene>
    <name evidence="2" type="ORF">OLX77_08270</name>
</gene>
<dbReference type="PANTHER" id="PTHR35177:SF2">
    <property type="entry name" value="HYDROGENASE MATURATION FACTOR HYBG"/>
    <property type="match status" value="1"/>
</dbReference>
<dbReference type="GO" id="GO:0005506">
    <property type="term" value="F:iron ion binding"/>
    <property type="evidence" value="ECO:0007669"/>
    <property type="project" value="TreeGrafter"/>
</dbReference>
<evidence type="ECO:0000313" key="3">
    <source>
        <dbReference type="Proteomes" id="UP001154240"/>
    </source>
</evidence>
<dbReference type="Gene3D" id="2.30.30.140">
    <property type="match status" value="1"/>
</dbReference>
<dbReference type="InterPro" id="IPR001109">
    <property type="entry name" value="Hydrogenase_HupF/HypC"/>
</dbReference>
<proteinExistence type="inferred from homology"/>
<accession>A0A9X4MGV2</accession>
<dbReference type="GO" id="GO:0051604">
    <property type="term" value="P:protein maturation"/>
    <property type="evidence" value="ECO:0007669"/>
    <property type="project" value="TreeGrafter"/>
</dbReference>
<reference evidence="2" key="2">
    <citation type="submission" date="2022-10" db="EMBL/GenBank/DDBJ databases">
        <authorList>
            <person name="Aronson H.S."/>
        </authorList>
    </citation>
    <scope>NUCLEOTIDE SEQUENCE</scope>
    <source>
        <strain evidence="2">RS19-109</strain>
    </source>
</reference>
<evidence type="ECO:0000256" key="1">
    <source>
        <dbReference type="ARBA" id="ARBA00006018"/>
    </source>
</evidence>